<accession>A0AAW5V802</accession>
<gene>
    <name evidence="2" type="ORF">ND810_18790</name>
</gene>
<keyword evidence="1" id="KW-0812">Transmembrane</keyword>
<dbReference type="EMBL" id="JAMQQD010000014">
    <property type="protein sequence ID" value="MCW7517222.1"/>
    <property type="molecule type" value="Genomic_DNA"/>
</dbReference>
<feature type="transmembrane region" description="Helical" evidence="1">
    <location>
        <begin position="158"/>
        <end position="176"/>
    </location>
</feature>
<keyword evidence="1" id="KW-1133">Transmembrane helix</keyword>
<dbReference type="Proteomes" id="UP001209694">
    <property type="component" value="Unassembled WGS sequence"/>
</dbReference>
<protein>
    <submittedName>
        <fullName evidence="2">Uncharacterized protein</fullName>
    </submittedName>
</protein>
<dbReference type="RefSeq" id="WP_265356616.1">
    <property type="nucleotide sequence ID" value="NZ_JAMQPS010000015.1"/>
</dbReference>
<reference evidence="2" key="1">
    <citation type="submission" date="2022-06" db="EMBL/GenBank/DDBJ databases">
        <title>Leptospira isolates from biofilms formed at urban environments.</title>
        <authorList>
            <person name="Ribeiro P.S."/>
            <person name="Sousa T."/>
            <person name="Carvalho N."/>
            <person name="Aburjaile F."/>
            <person name="Neves F."/>
            <person name="Oliveira D."/>
            <person name="Blanco L."/>
            <person name="Lima J."/>
            <person name="Costa F."/>
            <person name="Brenig B."/>
            <person name="Soares S."/>
            <person name="Ramos R."/>
            <person name="Goes-Neto A."/>
            <person name="Matiuzzi M."/>
            <person name="Azevedo V."/>
            <person name="Ristow P."/>
        </authorList>
    </citation>
    <scope>NUCLEOTIDE SEQUENCE</scope>
    <source>
        <strain evidence="2">VSF7</strain>
    </source>
</reference>
<evidence type="ECO:0000256" key="1">
    <source>
        <dbReference type="SAM" id="Phobius"/>
    </source>
</evidence>
<comment type="caution">
    <text evidence="2">The sequence shown here is derived from an EMBL/GenBank/DDBJ whole genome shotgun (WGS) entry which is preliminary data.</text>
</comment>
<name>A0AAW5V802_9LEPT</name>
<dbReference type="AlphaFoldDB" id="A0AAW5V802"/>
<evidence type="ECO:0000313" key="2">
    <source>
        <dbReference type="EMBL" id="MCW7517222.1"/>
    </source>
</evidence>
<feature type="transmembrane region" description="Helical" evidence="1">
    <location>
        <begin position="188"/>
        <end position="209"/>
    </location>
</feature>
<organism evidence="2 3">
    <name type="scientific">Leptospira levettii</name>
    <dbReference type="NCBI Taxonomy" id="2023178"/>
    <lineage>
        <taxon>Bacteria</taxon>
        <taxon>Pseudomonadati</taxon>
        <taxon>Spirochaetota</taxon>
        <taxon>Spirochaetia</taxon>
        <taxon>Leptospirales</taxon>
        <taxon>Leptospiraceae</taxon>
        <taxon>Leptospira</taxon>
    </lineage>
</organism>
<proteinExistence type="predicted"/>
<feature type="transmembrane region" description="Helical" evidence="1">
    <location>
        <begin position="6"/>
        <end position="24"/>
    </location>
</feature>
<keyword evidence="1" id="KW-0472">Membrane</keyword>
<evidence type="ECO:0000313" key="3">
    <source>
        <dbReference type="Proteomes" id="UP001209694"/>
    </source>
</evidence>
<sequence length="219" mass="25086">MTQTNILAIIFLLLPLSFGISKTIREMSRTKELSNYVNLFRKIFIKYVTSNGEDNSSYIWLTKNSNKMQNNLGRQGIVTFKQAFDQGIITNYSLIINGITQVRTYFEQPYLGNLAIQTSQVIDDSLIRKIGDFEEQSEILSSKKFNPIELYRKGWKEIIFFPVTLVGWLGLISIQSVENYSQSLLLKFISGIFAILGLLGSIITIVTGYKQFLEIFHKL</sequence>